<evidence type="ECO:0000313" key="2">
    <source>
        <dbReference type="Proteomes" id="UP000784294"/>
    </source>
</evidence>
<reference evidence="1" key="1">
    <citation type="submission" date="2018-11" db="EMBL/GenBank/DDBJ databases">
        <authorList>
            <consortium name="Pathogen Informatics"/>
        </authorList>
    </citation>
    <scope>NUCLEOTIDE SEQUENCE</scope>
</reference>
<organism evidence="1 2">
    <name type="scientific">Protopolystoma xenopodis</name>
    <dbReference type="NCBI Taxonomy" id="117903"/>
    <lineage>
        <taxon>Eukaryota</taxon>
        <taxon>Metazoa</taxon>
        <taxon>Spiralia</taxon>
        <taxon>Lophotrochozoa</taxon>
        <taxon>Platyhelminthes</taxon>
        <taxon>Monogenea</taxon>
        <taxon>Polyopisthocotylea</taxon>
        <taxon>Polystomatidea</taxon>
        <taxon>Polystomatidae</taxon>
        <taxon>Protopolystoma</taxon>
    </lineage>
</organism>
<evidence type="ECO:0000313" key="1">
    <source>
        <dbReference type="EMBL" id="VEL39799.1"/>
    </source>
</evidence>
<sequence>MTEEGVPSAESSVVGFMQPATGCPSSGMVPLSLGQINRMEGSIFKSTPLHYVTSSRPGCISGPASSAHQHPQRSCCVT</sequence>
<gene>
    <name evidence="1" type="ORF">PXEA_LOCUS33239</name>
</gene>
<dbReference type="Proteomes" id="UP000784294">
    <property type="component" value="Unassembled WGS sequence"/>
</dbReference>
<dbReference type="EMBL" id="CAAALY010262576">
    <property type="protein sequence ID" value="VEL39799.1"/>
    <property type="molecule type" value="Genomic_DNA"/>
</dbReference>
<comment type="caution">
    <text evidence="1">The sequence shown here is derived from an EMBL/GenBank/DDBJ whole genome shotgun (WGS) entry which is preliminary data.</text>
</comment>
<proteinExistence type="predicted"/>
<dbReference type="AlphaFoldDB" id="A0A3S5ALE0"/>
<keyword evidence="2" id="KW-1185">Reference proteome</keyword>
<accession>A0A3S5ALE0</accession>
<protein>
    <submittedName>
        <fullName evidence="1">Uncharacterized protein</fullName>
    </submittedName>
</protein>
<name>A0A3S5ALE0_9PLAT</name>